<feature type="compositionally biased region" description="Basic and acidic residues" evidence="1">
    <location>
        <begin position="140"/>
        <end position="163"/>
    </location>
</feature>
<feature type="compositionally biased region" description="Acidic residues" evidence="1">
    <location>
        <begin position="211"/>
        <end position="225"/>
    </location>
</feature>
<evidence type="ECO:0000256" key="1">
    <source>
        <dbReference type="SAM" id="MobiDB-lite"/>
    </source>
</evidence>
<name>A0A0G4H1R3_9ALVE</name>
<keyword evidence="2" id="KW-0472">Membrane</keyword>
<gene>
    <name evidence="3" type="ORF">Cvel_5562</name>
</gene>
<proteinExistence type="predicted"/>
<feature type="region of interest" description="Disordered" evidence="1">
    <location>
        <begin position="69"/>
        <end position="94"/>
    </location>
</feature>
<keyword evidence="2" id="KW-1133">Transmembrane helix</keyword>
<evidence type="ECO:0000313" key="3">
    <source>
        <dbReference type="EMBL" id="CEM37564.1"/>
    </source>
</evidence>
<dbReference type="VEuPathDB" id="CryptoDB:Cvel_5562"/>
<reference evidence="3" key="1">
    <citation type="submission" date="2014-11" db="EMBL/GenBank/DDBJ databases">
        <authorList>
            <person name="Otto D Thomas"/>
            <person name="Naeem Raeece"/>
        </authorList>
    </citation>
    <scope>NUCLEOTIDE SEQUENCE</scope>
</reference>
<accession>A0A0G4H1R3</accession>
<keyword evidence="2" id="KW-0812">Transmembrane</keyword>
<feature type="compositionally biased region" description="Acidic residues" evidence="1">
    <location>
        <begin position="193"/>
        <end position="203"/>
    </location>
</feature>
<dbReference type="EMBL" id="CDMZ01001787">
    <property type="protein sequence ID" value="CEM37564.1"/>
    <property type="molecule type" value="Genomic_DNA"/>
</dbReference>
<dbReference type="AlphaFoldDB" id="A0A0G4H1R3"/>
<feature type="compositionally biased region" description="Basic and acidic residues" evidence="1">
    <location>
        <begin position="111"/>
        <end position="126"/>
    </location>
</feature>
<feature type="transmembrane region" description="Helical" evidence="2">
    <location>
        <begin position="31"/>
        <end position="54"/>
    </location>
</feature>
<organism evidence="3">
    <name type="scientific">Chromera velia CCMP2878</name>
    <dbReference type="NCBI Taxonomy" id="1169474"/>
    <lineage>
        <taxon>Eukaryota</taxon>
        <taxon>Sar</taxon>
        <taxon>Alveolata</taxon>
        <taxon>Colpodellida</taxon>
        <taxon>Chromeraceae</taxon>
        <taxon>Chromera</taxon>
    </lineage>
</organism>
<evidence type="ECO:0000256" key="2">
    <source>
        <dbReference type="SAM" id="Phobius"/>
    </source>
</evidence>
<feature type="transmembrane region" description="Helical" evidence="2">
    <location>
        <begin position="7"/>
        <end position="25"/>
    </location>
</feature>
<feature type="region of interest" description="Disordered" evidence="1">
    <location>
        <begin position="111"/>
        <end position="225"/>
    </location>
</feature>
<protein>
    <submittedName>
        <fullName evidence="3">Uncharacterized protein</fullName>
    </submittedName>
</protein>
<sequence>MLTDKCLGLSFGLLWVGGILLITLVENTDVGLYVVLFYIILTNGILALFIALYFRKVWKAYVSSKELHPHPAEPVRSKYQNAKKGPQTDNQADPNMSYATELEKIVTFKEEPIEKRKGREGTKDAGAEGDNVSKLMASRSDAERQELMGERERRAYGDSETHPDLMPFASLHVPWPKGMESQRGPRDSLGGEADGDGDGDGEGDGAGGDGDGGDGDGGDDGGLDV</sequence>